<dbReference type="AlphaFoldDB" id="A0AAE1IK36"/>
<evidence type="ECO:0000256" key="1">
    <source>
        <dbReference type="ARBA" id="ARBA00022801"/>
    </source>
</evidence>
<dbReference type="PANTHER" id="PTHR43798:SF31">
    <property type="entry name" value="AB HYDROLASE SUPERFAMILY PROTEIN YCLE"/>
    <property type="match status" value="1"/>
</dbReference>
<dbReference type="GeneID" id="87916473"/>
<evidence type="ECO:0000313" key="3">
    <source>
        <dbReference type="EMBL" id="KAK4081651.1"/>
    </source>
</evidence>
<dbReference type="Gene3D" id="3.40.50.1820">
    <property type="entry name" value="alpha/beta hydrolase"/>
    <property type="match status" value="1"/>
</dbReference>
<evidence type="ECO:0000313" key="4">
    <source>
        <dbReference type="Proteomes" id="UP001273209"/>
    </source>
</evidence>
<sequence length="320" mass="34602">MNSYHVLHKEREMAHNAISDPIEPYCLSYVLEKLLVMSTPVSKFVKINEDVNLHFNQTNPAGVDFTKVPTLIFLHFWGGSADTWSSVVRALSPSFPTIALSFRGWGASSGPAEAEAYSISHFASDVEAVIQSLGLTNVILVGHSMGGKVATAIAGRHRLPSTILKALVLVAPAPPGPLSLPSHMKEQQIRAYDNTTNAEAVIRTVLTAPGSPALTDAVVRDLAGDMVRGNEFAKYAWPHYGSAEDIRPLFHLIEVPVLVVAGKSDVIESPEKMITEVQEDLNSRRSGLAKLVIIEDSGHLLPIEKPDGVASAVEEFVRAL</sequence>
<gene>
    <name evidence="3" type="ORF">Triagg1_2392</name>
</gene>
<proteinExistence type="predicted"/>
<keyword evidence="4" id="KW-1185">Reference proteome</keyword>
<reference evidence="3" key="1">
    <citation type="submission" date="2023-11" db="EMBL/GenBank/DDBJ databases">
        <title>The genome sequences of three competitors of mushroom-forming fungi.</title>
        <authorList>
            <person name="Beijen E."/>
            <person name="Ohm R.A."/>
        </authorList>
    </citation>
    <scope>NUCLEOTIDE SEQUENCE</scope>
    <source>
        <strain evidence="3">CBS 100526</strain>
    </source>
</reference>
<dbReference type="InterPro" id="IPR000073">
    <property type="entry name" value="AB_hydrolase_1"/>
</dbReference>
<name>A0AAE1IK36_9HYPO</name>
<dbReference type="GO" id="GO:0016020">
    <property type="term" value="C:membrane"/>
    <property type="evidence" value="ECO:0007669"/>
    <property type="project" value="TreeGrafter"/>
</dbReference>
<dbReference type="InterPro" id="IPR029058">
    <property type="entry name" value="AB_hydrolase_fold"/>
</dbReference>
<protein>
    <recommendedName>
        <fullName evidence="2">AB hydrolase-1 domain-containing protein</fullName>
    </recommendedName>
</protein>
<dbReference type="EMBL" id="JAWRVG010000006">
    <property type="protein sequence ID" value="KAK4081651.1"/>
    <property type="molecule type" value="Genomic_DNA"/>
</dbReference>
<dbReference type="PRINTS" id="PR00412">
    <property type="entry name" value="EPOXHYDRLASE"/>
</dbReference>
<dbReference type="Proteomes" id="UP001273209">
    <property type="component" value="Unassembled WGS sequence"/>
</dbReference>
<dbReference type="InterPro" id="IPR050266">
    <property type="entry name" value="AB_hydrolase_sf"/>
</dbReference>
<dbReference type="RefSeq" id="XP_062758604.1">
    <property type="nucleotide sequence ID" value="XM_062896568.1"/>
</dbReference>
<comment type="caution">
    <text evidence="3">The sequence shown here is derived from an EMBL/GenBank/DDBJ whole genome shotgun (WGS) entry which is preliminary data.</text>
</comment>
<evidence type="ECO:0000259" key="2">
    <source>
        <dbReference type="Pfam" id="PF00561"/>
    </source>
</evidence>
<accession>A0AAE1IK36</accession>
<dbReference type="PANTHER" id="PTHR43798">
    <property type="entry name" value="MONOACYLGLYCEROL LIPASE"/>
    <property type="match status" value="1"/>
</dbReference>
<organism evidence="3 4">
    <name type="scientific">Trichoderma aggressivum f. europaeum</name>
    <dbReference type="NCBI Taxonomy" id="173218"/>
    <lineage>
        <taxon>Eukaryota</taxon>
        <taxon>Fungi</taxon>
        <taxon>Dikarya</taxon>
        <taxon>Ascomycota</taxon>
        <taxon>Pezizomycotina</taxon>
        <taxon>Sordariomycetes</taxon>
        <taxon>Hypocreomycetidae</taxon>
        <taxon>Hypocreales</taxon>
        <taxon>Hypocreaceae</taxon>
        <taxon>Trichoderma</taxon>
    </lineage>
</organism>
<keyword evidence="1" id="KW-0378">Hydrolase</keyword>
<feature type="domain" description="AB hydrolase-1" evidence="2">
    <location>
        <begin position="69"/>
        <end position="306"/>
    </location>
</feature>
<dbReference type="InterPro" id="IPR000639">
    <property type="entry name" value="Epox_hydrolase-like"/>
</dbReference>
<dbReference type="GO" id="GO:0016787">
    <property type="term" value="F:hydrolase activity"/>
    <property type="evidence" value="ECO:0007669"/>
    <property type="project" value="UniProtKB-KW"/>
</dbReference>
<dbReference type="Pfam" id="PF00561">
    <property type="entry name" value="Abhydrolase_1"/>
    <property type="match status" value="1"/>
</dbReference>
<dbReference type="SUPFAM" id="SSF53474">
    <property type="entry name" value="alpha/beta-Hydrolases"/>
    <property type="match status" value="1"/>
</dbReference>